<proteinExistence type="predicted"/>
<dbReference type="InterPro" id="IPR022385">
    <property type="entry name" value="Rhs_assc_core"/>
</dbReference>
<dbReference type="NCBIfam" id="TIGR03696">
    <property type="entry name" value="Rhs_assc_core"/>
    <property type="match status" value="1"/>
</dbReference>
<dbReference type="AlphaFoldDB" id="A0A1I5GTD3"/>
<accession>A0A1I5GTD3</accession>
<dbReference type="RefSeq" id="WP_177205817.1">
    <property type="nucleotide sequence ID" value="NZ_FOVI01000049.1"/>
</dbReference>
<evidence type="ECO:0000313" key="1">
    <source>
        <dbReference type="EMBL" id="SFO39187.1"/>
    </source>
</evidence>
<protein>
    <submittedName>
        <fullName evidence="1">RHS repeat-associated core domain-containing protein</fullName>
    </submittedName>
</protein>
<dbReference type="Gene3D" id="2.180.10.10">
    <property type="entry name" value="RHS repeat-associated core"/>
    <property type="match status" value="1"/>
</dbReference>
<gene>
    <name evidence="1" type="ORF">SAMN05421741_14916</name>
</gene>
<name>A0A1I5GTD3_9FLAO</name>
<dbReference type="STRING" id="913024.SAMN05421741_14916"/>
<sequence length="313" mass="34874">MAFSYIKEYDDIANSCRNEEAEAYKFLNKEYEDSFALNVTETDYRHYDSALGRFNVLDPMAELALDFTPYRYGFNNPVYWEDSTGLFESYGAAQSWIDKWGLIGAEISYNEYKDVYEISNQGYSFYQRGEDIISSMYSLETGITVTTFKGGASAAGDIWSPEFGAGFISTVQPGSGRITPIGGGGDIFGLKEMFFGEVAKATDNPYTGIIVAAAFNKGKVSVSNRIKNISKSGGTQLNSKTLWKGKGKERIDVENPNPLQRPGQVHYQDNVGGKYIYDPSTGVFRDAPKKVNDLLKNPEFKRAVEKGLNYLGY</sequence>
<evidence type="ECO:0000313" key="2">
    <source>
        <dbReference type="Proteomes" id="UP000199036"/>
    </source>
</evidence>
<dbReference type="EMBL" id="FOVI01000049">
    <property type="protein sequence ID" value="SFO39187.1"/>
    <property type="molecule type" value="Genomic_DNA"/>
</dbReference>
<keyword evidence="2" id="KW-1185">Reference proteome</keyword>
<organism evidence="1 2">
    <name type="scientific">Paenimyroides ummariense</name>
    <dbReference type="NCBI Taxonomy" id="913024"/>
    <lineage>
        <taxon>Bacteria</taxon>
        <taxon>Pseudomonadati</taxon>
        <taxon>Bacteroidota</taxon>
        <taxon>Flavobacteriia</taxon>
        <taxon>Flavobacteriales</taxon>
        <taxon>Flavobacteriaceae</taxon>
        <taxon>Paenimyroides</taxon>
    </lineage>
</organism>
<dbReference type="Proteomes" id="UP000199036">
    <property type="component" value="Unassembled WGS sequence"/>
</dbReference>
<reference evidence="2" key="1">
    <citation type="submission" date="2016-10" db="EMBL/GenBank/DDBJ databases">
        <authorList>
            <person name="Varghese N."/>
            <person name="Submissions S."/>
        </authorList>
    </citation>
    <scope>NUCLEOTIDE SEQUENCE [LARGE SCALE GENOMIC DNA]</scope>
    <source>
        <strain evidence="2">DS-12</strain>
    </source>
</reference>